<dbReference type="AlphaFoldDB" id="A0A6A5KWH9"/>
<dbReference type="OrthoDB" id="3363286at2759"/>
<evidence type="ECO:0000313" key="2">
    <source>
        <dbReference type="Proteomes" id="UP000800040"/>
    </source>
</evidence>
<reference evidence="1" key="1">
    <citation type="submission" date="2020-01" db="EMBL/GenBank/DDBJ databases">
        <authorList>
            <consortium name="DOE Joint Genome Institute"/>
            <person name="Haridas S."/>
            <person name="Albert R."/>
            <person name="Binder M."/>
            <person name="Bloem J."/>
            <person name="Labutti K."/>
            <person name="Salamov A."/>
            <person name="Andreopoulos B."/>
            <person name="Baker S.E."/>
            <person name="Barry K."/>
            <person name="Bills G."/>
            <person name="Bluhm B.H."/>
            <person name="Cannon C."/>
            <person name="Castanera R."/>
            <person name="Culley D.E."/>
            <person name="Daum C."/>
            <person name="Ezra D."/>
            <person name="Gonzalez J.B."/>
            <person name="Henrissat B."/>
            <person name="Kuo A."/>
            <person name="Liang C."/>
            <person name="Lipzen A."/>
            <person name="Lutzoni F."/>
            <person name="Magnuson J."/>
            <person name="Mondo S."/>
            <person name="Nolan M."/>
            <person name="Ohm R."/>
            <person name="Pangilinan J."/>
            <person name="Park H.-J."/>
            <person name="Ramirez L."/>
            <person name="Alfaro M."/>
            <person name="Sun H."/>
            <person name="Tritt A."/>
            <person name="Yoshinaga Y."/>
            <person name="Zwiers L.-H."/>
            <person name="Turgeon B.G."/>
            <person name="Goodwin S.B."/>
            <person name="Spatafora J.W."/>
            <person name="Crous P.W."/>
            <person name="Grigoriev I.V."/>
        </authorList>
    </citation>
    <scope>NUCLEOTIDE SEQUENCE</scope>
    <source>
        <strain evidence="1">P77</strain>
    </source>
</reference>
<sequence>MPGRCTYRLTSCWSLTRPSLRAQCRQSSTHVPGRILRGEHLGPTRADAHQTFRVRKDASAKELPLSPLLDPVVLEQRSRFEQTKERPKVAEFTPFQKKLWASPFAHALASPVRQCRATLISLPAAFLTSLHARPHPTTNDPWLLPVSLTTGKKHFGPPYRFAGRHLITAQLGKKKGWEKGIYGRMVEKFGGRALKQMVWREDMPELIVGLMRERLANKLSWNFEFRGRLIPVASPLSEDIENVGDVSCVLLFRSLRTRAHDLQGQAEGHGAELEKWSSYFGKNFAAKLDPHAAPWVTHHSPHWYSGPVVPRLQPRLQFPELEFHTTIWRGRKIAVYSLTDLLGENKAQVLIAGSKYADERCVVLKTARHNVPVGILLMQLQAYTAQPGL</sequence>
<dbReference type="Proteomes" id="UP000800040">
    <property type="component" value="Unassembled WGS sequence"/>
</dbReference>
<dbReference type="EMBL" id="ML975244">
    <property type="protein sequence ID" value="KAF1839741.1"/>
    <property type="molecule type" value="Genomic_DNA"/>
</dbReference>
<protein>
    <submittedName>
        <fullName evidence="1">Uncharacterized protein</fullName>
    </submittedName>
</protein>
<accession>A0A6A5KWH9</accession>
<proteinExistence type="predicted"/>
<organism evidence="1 2">
    <name type="scientific">Decorospora gaudefroyi</name>
    <dbReference type="NCBI Taxonomy" id="184978"/>
    <lineage>
        <taxon>Eukaryota</taxon>
        <taxon>Fungi</taxon>
        <taxon>Dikarya</taxon>
        <taxon>Ascomycota</taxon>
        <taxon>Pezizomycotina</taxon>
        <taxon>Dothideomycetes</taxon>
        <taxon>Pleosporomycetidae</taxon>
        <taxon>Pleosporales</taxon>
        <taxon>Pleosporineae</taxon>
        <taxon>Pleosporaceae</taxon>
        <taxon>Decorospora</taxon>
    </lineage>
</organism>
<evidence type="ECO:0000313" key="1">
    <source>
        <dbReference type="EMBL" id="KAF1839741.1"/>
    </source>
</evidence>
<gene>
    <name evidence="1" type="ORF">BDW02DRAFT_584960</name>
</gene>
<keyword evidence="2" id="KW-1185">Reference proteome</keyword>
<name>A0A6A5KWH9_9PLEO</name>